<sequence length="100" mass="11696">MTSFLAMGQNKGYSAKEKAIFINHQISCHFRDSKRKIYHETNELPVKDNEHSYLWPLCTLMQRANEMEALVPEIDYLGPILRLSNNTTIQHILLLVIRPR</sequence>
<name>A0A4R0MMJ2_9SPHI</name>
<organism evidence="1 2">
    <name type="scientific">Pedobacter frigiditerrae</name>
    <dbReference type="NCBI Taxonomy" id="2530452"/>
    <lineage>
        <taxon>Bacteria</taxon>
        <taxon>Pseudomonadati</taxon>
        <taxon>Bacteroidota</taxon>
        <taxon>Sphingobacteriia</taxon>
        <taxon>Sphingobacteriales</taxon>
        <taxon>Sphingobacteriaceae</taxon>
        <taxon>Pedobacter</taxon>
    </lineage>
</organism>
<dbReference type="EMBL" id="SJSK01000006">
    <property type="protein sequence ID" value="TCC87935.1"/>
    <property type="molecule type" value="Genomic_DNA"/>
</dbReference>
<evidence type="ECO:0000313" key="2">
    <source>
        <dbReference type="Proteomes" id="UP000292884"/>
    </source>
</evidence>
<gene>
    <name evidence="1" type="ORF">EZ428_19580</name>
</gene>
<evidence type="ECO:0000313" key="1">
    <source>
        <dbReference type="EMBL" id="TCC87935.1"/>
    </source>
</evidence>
<protein>
    <submittedName>
        <fullName evidence="1">Uncharacterized protein</fullName>
    </submittedName>
</protein>
<dbReference type="AlphaFoldDB" id="A0A4R0MMJ2"/>
<comment type="caution">
    <text evidence="1">The sequence shown here is derived from an EMBL/GenBank/DDBJ whole genome shotgun (WGS) entry which is preliminary data.</text>
</comment>
<accession>A0A4R0MMJ2</accession>
<dbReference type="Proteomes" id="UP000292884">
    <property type="component" value="Unassembled WGS sequence"/>
</dbReference>
<keyword evidence="2" id="KW-1185">Reference proteome</keyword>
<reference evidence="1 2" key="1">
    <citation type="submission" date="2019-02" db="EMBL/GenBank/DDBJ databases">
        <title>Pedobacter sp. RP-1-13 sp. nov., isolated from Arctic soil.</title>
        <authorList>
            <person name="Dahal R.H."/>
        </authorList>
    </citation>
    <scope>NUCLEOTIDE SEQUENCE [LARGE SCALE GENOMIC DNA]</scope>
    <source>
        <strain evidence="1 2">RP-1-13</strain>
    </source>
</reference>
<proteinExistence type="predicted"/>